<name>A0A853D9R6_9MICO</name>
<dbReference type="PROSITE" id="PS51077">
    <property type="entry name" value="HTH_ICLR"/>
    <property type="match status" value="1"/>
</dbReference>
<comment type="caution">
    <text evidence="6">The sequence shown here is derived from an EMBL/GenBank/DDBJ whole genome shotgun (WGS) entry which is preliminary data.</text>
</comment>
<evidence type="ECO:0000313" key="6">
    <source>
        <dbReference type="EMBL" id="NYJ74226.1"/>
    </source>
</evidence>
<dbReference type="InterPro" id="IPR005471">
    <property type="entry name" value="Tscrpt_reg_IclR_N"/>
</dbReference>
<dbReference type="InterPro" id="IPR014757">
    <property type="entry name" value="Tscrpt_reg_IclR_C"/>
</dbReference>
<keyword evidence="1" id="KW-0805">Transcription regulation</keyword>
<accession>A0A853D9R6</accession>
<dbReference type="PANTHER" id="PTHR30136:SF35">
    <property type="entry name" value="HTH-TYPE TRANSCRIPTIONAL REGULATOR RV1719"/>
    <property type="match status" value="1"/>
</dbReference>
<dbReference type="SMART" id="SM00346">
    <property type="entry name" value="HTH_ICLR"/>
    <property type="match status" value="1"/>
</dbReference>
<keyword evidence="6" id="KW-0456">Lyase</keyword>
<proteinExistence type="predicted"/>
<dbReference type="InterPro" id="IPR036390">
    <property type="entry name" value="WH_DNA-bd_sf"/>
</dbReference>
<dbReference type="InterPro" id="IPR050707">
    <property type="entry name" value="HTH_MetabolicPath_Reg"/>
</dbReference>
<dbReference type="GO" id="GO:0003677">
    <property type="term" value="F:DNA binding"/>
    <property type="evidence" value="ECO:0007669"/>
    <property type="project" value="UniProtKB-KW"/>
</dbReference>
<dbReference type="Gene3D" id="3.30.450.40">
    <property type="match status" value="1"/>
</dbReference>
<evidence type="ECO:0000259" key="4">
    <source>
        <dbReference type="PROSITE" id="PS51077"/>
    </source>
</evidence>
<dbReference type="GO" id="GO:0016153">
    <property type="term" value="F:urocanate hydratase activity"/>
    <property type="evidence" value="ECO:0007669"/>
    <property type="project" value="UniProtKB-EC"/>
</dbReference>
<dbReference type="AlphaFoldDB" id="A0A853D9R6"/>
<dbReference type="Pfam" id="PF01614">
    <property type="entry name" value="IclR_C"/>
    <property type="match status" value="1"/>
</dbReference>
<dbReference type="PROSITE" id="PS51078">
    <property type="entry name" value="ICLR_ED"/>
    <property type="match status" value="1"/>
</dbReference>
<organism evidence="6 7">
    <name type="scientific">Allobranchiibius huperziae</name>
    <dbReference type="NCBI Taxonomy" id="1874116"/>
    <lineage>
        <taxon>Bacteria</taxon>
        <taxon>Bacillati</taxon>
        <taxon>Actinomycetota</taxon>
        <taxon>Actinomycetes</taxon>
        <taxon>Micrococcales</taxon>
        <taxon>Dermacoccaceae</taxon>
        <taxon>Allobranchiibius</taxon>
    </lineage>
</organism>
<evidence type="ECO:0000256" key="3">
    <source>
        <dbReference type="ARBA" id="ARBA00023163"/>
    </source>
</evidence>
<gene>
    <name evidence="6" type="ORF">HNR15_001189</name>
</gene>
<feature type="domain" description="IclR-ED" evidence="5">
    <location>
        <begin position="41"/>
        <end position="189"/>
    </location>
</feature>
<evidence type="ECO:0000256" key="2">
    <source>
        <dbReference type="ARBA" id="ARBA00023125"/>
    </source>
</evidence>
<evidence type="ECO:0000259" key="5">
    <source>
        <dbReference type="PROSITE" id="PS51078"/>
    </source>
</evidence>
<protein>
    <submittedName>
        <fullName evidence="6">Urocanate hydratase</fullName>
        <ecNumber evidence="6">4.2.1.49</ecNumber>
    </submittedName>
</protein>
<evidence type="ECO:0000256" key="1">
    <source>
        <dbReference type="ARBA" id="ARBA00023015"/>
    </source>
</evidence>
<dbReference type="Proteomes" id="UP000571817">
    <property type="component" value="Unassembled WGS sequence"/>
</dbReference>
<dbReference type="SUPFAM" id="SSF46785">
    <property type="entry name" value="Winged helix' DNA-binding domain"/>
    <property type="match status" value="1"/>
</dbReference>
<dbReference type="Pfam" id="PF09339">
    <property type="entry name" value="HTH_IclR"/>
    <property type="match status" value="1"/>
</dbReference>
<keyword evidence="3" id="KW-0804">Transcription</keyword>
<keyword evidence="7" id="KW-1185">Reference proteome</keyword>
<evidence type="ECO:0000313" key="7">
    <source>
        <dbReference type="Proteomes" id="UP000571817"/>
    </source>
</evidence>
<reference evidence="6 7" key="1">
    <citation type="submission" date="2020-07" db="EMBL/GenBank/DDBJ databases">
        <title>Sequencing the genomes of 1000 actinobacteria strains.</title>
        <authorList>
            <person name="Klenk H.-P."/>
        </authorList>
    </citation>
    <scope>NUCLEOTIDE SEQUENCE [LARGE SCALE GENOMIC DNA]</scope>
    <source>
        <strain evidence="6 7">DSM 29531</strain>
    </source>
</reference>
<keyword evidence="2" id="KW-0238">DNA-binding</keyword>
<dbReference type="InterPro" id="IPR029016">
    <property type="entry name" value="GAF-like_dom_sf"/>
</dbReference>
<dbReference type="PANTHER" id="PTHR30136">
    <property type="entry name" value="HELIX-TURN-HELIX TRANSCRIPTIONAL REGULATOR, ICLR FAMILY"/>
    <property type="match status" value="1"/>
</dbReference>
<dbReference type="EMBL" id="JACCFW010000001">
    <property type="protein sequence ID" value="NYJ74226.1"/>
    <property type="molecule type" value="Genomic_DNA"/>
</dbReference>
<dbReference type="Gene3D" id="1.10.10.10">
    <property type="entry name" value="Winged helix-like DNA-binding domain superfamily/Winged helix DNA-binding domain"/>
    <property type="match status" value="1"/>
</dbReference>
<dbReference type="GO" id="GO:0045892">
    <property type="term" value="P:negative regulation of DNA-templated transcription"/>
    <property type="evidence" value="ECO:0007669"/>
    <property type="project" value="TreeGrafter"/>
</dbReference>
<dbReference type="EC" id="4.2.1.49" evidence="6"/>
<dbReference type="InterPro" id="IPR036388">
    <property type="entry name" value="WH-like_DNA-bd_sf"/>
</dbReference>
<dbReference type="SUPFAM" id="SSF55781">
    <property type="entry name" value="GAF domain-like"/>
    <property type="match status" value="1"/>
</dbReference>
<feature type="domain" description="HTH iclR-type" evidence="4">
    <location>
        <begin position="1"/>
        <end position="40"/>
    </location>
</feature>
<sequence>MTECARRTALPASTALRLLRTLENSGFVTRDPDGSFGAGPRMVQIGTRALSSHRLVALSRPLLADVVDATGESAYLALPGPGRTAVYAATHEGTWPIRHSSWIGREVGLDAYAVRAALAGEATPQGYLATRGQLEPDITAVSAPVRSQDRIVAAVTILGPTYRLTGNALSHCGAVIAAAAHRLEVQLGT</sequence>
<dbReference type="GO" id="GO:0003700">
    <property type="term" value="F:DNA-binding transcription factor activity"/>
    <property type="evidence" value="ECO:0007669"/>
    <property type="project" value="TreeGrafter"/>
</dbReference>